<dbReference type="Proteomes" id="UP000593994">
    <property type="component" value="Chromosome"/>
</dbReference>
<keyword evidence="5 12" id="KW-1003">Cell membrane</keyword>
<evidence type="ECO:0000256" key="8">
    <source>
        <dbReference type="ARBA" id="ARBA00023065"/>
    </source>
</evidence>
<keyword evidence="14" id="KW-1185">Reference proteome</keyword>
<evidence type="ECO:0000256" key="1">
    <source>
        <dbReference type="ARBA" id="ARBA00003456"/>
    </source>
</evidence>
<keyword evidence="4 12" id="KW-0813">Transport</keyword>
<evidence type="ECO:0000256" key="7">
    <source>
        <dbReference type="ARBA" id="ARBA00022781"/>
    </source>
</evidence>
<dbReference type="GO" id="GO:0046933">
    <property type="term" value="F:proton-transporting ATP synthase activity, rotational mechanism"/>
    <property type="evidence" value="ECO:0007669"/>
    <property type="project" value="UniProtKB-UniRule"/>
</dbReference>
<keyword evidence="6" id="KW-0997">Cell inner membrane</keyword>
<evidence type="ECO:0000256" key="5">
    <source>
        <dbReference type="ARBA" id="ARBA00022475"/>
    </source>
</evidence>
<gene>
    <name evidence="12" type="primary">atpG</name>
    <name evidence="13" type="ORF">HUE88_03670</name>
</gene>
<evidence type="ECO:0000313" key="14">
    <source>
        <dbReference type="Proteomes" id="UP000593994"/>
    </source>
</evidence>
<keyword evidence="8 12" id="KW-0406">Ion transport</keyword>
<dbReference type="PANTHER" id="PTHR11693">
    <property type="entry name" value="ATP SYNTHASE GAMMA CHAIN"/>
    <property type="match status" value="1"/>
</dbReference>
<keyword evidence="10 12" id="KW-0139">CF(1)</keyword>
<comment type="similarity">
    <text evidence="3 12">Belongs to the ATPase gamma chain family.</text>
</comment>
<dbReference type="Gene3D" id="3.40.1380.10">
    <property type="match status" value="1"/>
</dbReference>
<dbReference type="GO" id="GO:0045259">
    <property type="term" value="C:proton-transporting ATP synthase complex"/>
    <property type="evidence" value="ECO:0007669"/>
    <property type="project" value="UniProtKB-KW"/>
</dbReference>
<reference evidence="13 14" key="1">
    <citation type="submission" date="2020-05" db="EMBL/GenBank/DDBJ databases">
        <title>Sulfurimonas marisnigri, sp. nov., and Sulfurimonas baltica, sp. nov., manganese oxide reducing chemolithoautotrophs of the class Epsilonproteobacteria isolated from the pelagic redoxclines of the Black and Baltic Seas and emended description of the genus Sulfurimonas.</title>
        <authorList>
            <person name="Henkel J.V."/>
            <person name="Laudan C."/>
            <person name="Werner J."/>
            <person name="Neu T."/>
            <person name="Plewe S."/>
            <person name="Sproer C."/>
            <person name="Bunk B."/>
            <person name="Schulz-Vogt H.N."/>
        </authorList>
    </citation>
    <scope>NUCLEOTIDE SEQUENCE [LARGE SCALE GENOMIC DNA]</scope>
    <source>
        <strain evidence="13 14">GD2</strain>
    </source>
</reference>
<dbReference type="RefSeq" id="WP_194371178.1">
    <property type="nucleotide sequence ID" value="NZ_CP054492.1"/>
</dbReference>
<dbReference type="GO" id="GO:0005524">
    <property type="term" value="F:ATP binding"/>
    <property type="evidence" value="ECO:0007669"/>
    <property type="project" value="UniProtKB-UniRule"/>
</dbReference>
<comment type="subunit">
    <text evidence="12">F-type ATPases have 2 components, CF(1) - the catalytic core - and CF(0) - the membrane proton channel. CF(1) has five subunits: alpha(3), beta(3), gamma(1), delta(1), epsilon(1). CF(0) has three main subunits: a, b and c.</text>
</comment>
<evidence type="ECO:0000256" key="4">
    <source>
        <dbReference type="ARBA" id="ARBA00022448"/>
    </source>
</evidence>
<keyword evidence="7 12" id="KW-0375">Hydrogen ion transport</keyword>
<evidence type="ECO:0000256" key="3">
    <source>
        <dbReference type="ARBA" id="ARBA00007681"/>
    </source>
</evidence>
<evidence type="ECO:0000256" key="6">
    <source>
        <dbReference type="ARBA" id="ARBA00022519"/>
    </source>
</evidence>
<evidence type="ECO:0000256" key="10">
    <source>
        <dbReference type="ARBA" id="ARBA00023196"/>
    </source>
</evidence>
<evidence type="ECO:0000256" key="9">
    <source>
        <dbReference type="ARBA" id="ARBA00023136"/>
    </source>
</evidence>
<dbReference type="GO" id="GO:0042777">
    <property type="term" value="P:proton motive force-driven plasma membrane ATP synthesis"/>
    <property type="evidence" value="ECO:0007669"/>
    <property type="project" value="UniProtKB-UniRule"/>
</dbReference>
<dbReference type="FunFam" id="3.40.1380.10:FF:000006">
    <property type="entry name" value="ATP synthase gamma chain"/>
    <property type="match status" value="1"/>
</dbReference>
<keyword evidence="9 12" id="KW-0472">Membrane</keyword>
<dbReference type="PANTHER" id="PTHR11693:SF22">
    <property type="entry name" value="ATP SYNTHASE SUBUNIT GAMMA, MITOCHONDRIAL"/>
    <property type="match status" value="1"/>
</dbReference>
<evidence type="ECO:0000256" key="11">
    <source>
        <dbReference type="ARBA" id="ARBA00023310"/>
    </source>
</evidence>
<dbReference type="InterPro" id="IPR035968">
    <property type="entry name" value="ATP_synth_F1_ATPase_gsu"/>
</dbReference>
<comment type="subcellular location">
    <subcellularLocation>
        <location evidence="12">Cell membrane</location>
        <topology evidence="12">Peripheral membrane protein</topology>
    </subcellularLocation>
    <subcellularLocation>
        <location evidence="2">Membrane</location>
        <topology evidence="2">Peripheral membrane protein</topology>
    </subcellularLocation>
</comment>
<name>A0A7S7RNQ6_9BACT</name>
<dbReference type="FunFam" id="1.10.287.80:FF:000007">
    <property type="entry name" value="ATP synthase gamma chain"/>
    <property type="match status" value="1"/>
</dbReference>
<dbReference type="SUPFAM" id="SSF52943">
    <property type="entry name" value="ATP synthase (F1-ATPase), gamma subunit"/>
    <property type="match status" value="1"/>
</dbReference>
<dbReference type="InterPro" id="IPR000131">
    <property type="entry name" value="ATP_synth_F1_gsu"/>
</dbReference>
<dbReference type="PRINTS" id="PR00126">
    <property type="entry name" value="ATPASEGAMMA"/>
</dbReference>
<dbReference type="GO" id="GO:0005886">
    <property type="term" value="C:plasma membrane"/>
    <property type="evidence" value="ECO:0007669"/>
    <property type="project" value="UniProtKB-SubCell"/>
</dbReference>
<proteinExistence type="inferred from homology"/>
<evidence type="ECO:0000256" key="2">
    <source>
        <dbReference type="ARBA" id="ARBA00004170"/>
    </source>
</evidence>
<evidence type="ECO:0000313" key="13">
    <source>
        <dbReference type="EMBL" id="QOY52796.1"/>
    </source>
</evidence>
<comment type="function">
    <text evidence="1 12">Produces ATP from ADP in the presence of a proton gradient across the membrane. The gamma chain is believed to be important in regulating ATPase activity and the flow of protons through the CF(0) complex.</text>
</comment>
<dbReference type="CDD" id="cd12151">
    <property type="entry name" value="F1-ATPase_gamma"/>
    <property type="match status" value="1"/>
</dbReference>
<accession>A0A7S7RNQ6</accession>
<dbReference type="Gene3D" id="1.10.287.80">
    <property type="entry name" value="ATP synthase, gamma subunit, helix hairpin domain"/>
    <property type="match status" value="2"/>
</dbReference>
<dbReference type="EMBL" id="CP054492">
    <property type="protein sequence ID" value="QOY52796.1"/>
    <property type="molecule type" value="Genomic_DNA"/>
</dbReference>
<organism evidence="13 14">
    <name type="scientific">Candidatus Sulfurimonas baltica</name>
    <dbReference type="NCBI Taxonomy" id="2740404"/>
    <lineage>
        <taxon>Bacteria</taxon>
        <taxon>Pseudomonadati</taxon>
        <taxon>Campylobacterota</taxon>
        <taxon>Epsilonproteobacteria</taxon>
        <taxon>Campylobacterales</taxon>
        <taxon>Sulfurimonadaceae</taxon>
        <taxon>Sulfurimonas</taxon>
    </lineage>
</organism>
<evidence type="ECO:0000256" key="12">
    <source>
        <dbReference type="HAMAP-Rule" id="MF_00815"/>
    </source>
</evidence>
<keyword evidence="11 12" id="KW-0066">ATP synthesis</keyword>
<dbReference type="AlphaFoldDB" id="A0A7S7RNQ6"/>
<sequence>MANLKDIQRQIKSVSNTQKTTRAMKLVSTAKLRRAEELAKRSRLYAAKMNQVIAEIAGRIKCNKVGGIDNRCFTKIENPKTVDIIFVTADKGLCGGFNIQTIKAVKKLIAEYKAKNVKVRLRGIGKKGVEFFKYNEVEMFDSVINLSSRPDKDRADDFIETSIEDFKDGKIDALHLVYNGYKNMITQELHVNKVLPVDADQFECEEVQKSILEIEAQDEEKMLDSLVNRYVEYAMYYALIDSVAAEHSARMQAMDTATNNAKDMVKSLNIKFNKARQAAITTELIEIISGVESMK</sequence>
<dbReference type="Pfam" id="PF00231">
    <property type="entry name" value="ATP-synt"/>
    <property type="match status" value="1"/>
</dbReference>
<dbReference type="HAMAP" id="MF_00815">
    <property type="entry name" value="ATP_synth_gamma_bact"/>
    <property type="match status" value="1"/>
</dbReference>
<dbReference type="KEGG" id="sbal:HUE88_03670"/>
<dbReference type="NCBIfam" id="TIGR01146">
    <property type="entry name" value="ATPsyn_F1gamma"/>
    <property type="match status" value="1"/>
</dbReference>
<protein>
    <recommendedName>
        <fullName evidence="12">ATP synthase gamma chain</fullName>
    </recommendedName>
    <alternativeName>
        <fullName evidence="12">ATP synthase F1 sector gamma subunit</fullName>
    </alternativeName>
    <alternativeName>
        <fullName evidence="12">F-ATPase gamma subunit</fullName>
    </alternativeName>
</protein>